<feature type="region of interest" description="Disordered" evidence="1">
    <location>
        <begin position="237"/>
        <end position="293"/>
    </location>
</feature>
<keyword evidence="3" id="KW-1185">Reference proteome</keyword>
<dbReference type="RefSeq" id="WP_131938706.1">
    <property type="nucleotide sequence ID" value="NZ_BAAAMX010000049.1"/>
</dbReference>
<evidence type="ECO:0000313" key="2">
    <source>
        <dbReference type="EMBL" id="TDC17236.1"/>
    </source>
</evidence>
<accession>A0A4V2XN93</accession>
<proteinExistence type="predicted"/>
<evidence type="ECO:0000313" key="3">
    <source>
        <dbReference type="Proteomes" id="UP000295431"/>
    </source>
</evidence>
<dbReference type="EMBL" id="SMJW01000036">
    <property type="protein sequence ID" value="TDC17236.1"/>
    <property type="molecule type" value="Genomic_DNA"/>
</dbReference>
<reference evidence="2 3" key="1">
    <citation type="submission" date="2019-03" db="EMBL/GenBank/DDBJ databases">
        <title>Draft genome sequences of novel Actinobacteria.</title>
        <authorList>
            <person name="Sahin N."/>
            <person name="Ay H."/>
            <person name="Saygin H."/>
        </authorList>
    </citation>
    <scope>NUCLEOTIDE SEQUENCE [LARGE SCALE GENOMIC DNA]</scope>
    <source>
        <strain evidence="2 3">DSM 45347</strain>
    </source>
</reference>
<gene>
    <name evidence="2" type="ORF">E1284_09795</name>
</gene>
<dbReference type="AlphaFoldDB" id="A0A4V2XN93"/>
<organism evidence="2 3">
    <name type="scientific">Actinomadura bangladeshensis</name>
    <dbReference type="NCBI Taxonomy" id="453573"/>
    <lineage>
        <taxon>Bacteria</taxon>
        <taxon>Bacillati</taxon>
        <taxon>Actinomycetota</taxon>
        <taxon>Actinomycetes</taxon>
        <taxon>Streptosporangiales</taxon>
        <taxon>Thermomonosporaceae</taxon>
        <taxon>Actinomadura</taxon>
    </lineage>
</organism>
<protein>
    <submittedName>
        <fullName evidence="2">Uncharacterized protein</fullName>
    </submittedName>
</protein>
<dbReference type="OrthoDB" id="3473505at2"/>
<name>A0A4V2XN93_9ACTN</name>
<evidence type="ECO:0000256" key="1">
    <source>
        <dbReference type="SAM" id="MobiDB-lite"/>
    </source>
</evidence>
<comment type="caution">
    <text evidence="2">The sequence shown here is derived from an EMBL/GenBank/DDBJ whole genome shotgun (WGS) entry which is preliminary data.</text>
</comment>
<sequence>MSQQYPDPIAEGLQHSGQRMVQIVSAAVGVQQSFAQRRSRSKAVRQAKQAKADQAQARLRRAALAEARSRWGRAHDNKWLRQANLLDVAEAWGAAVPYADGNASAALAVRKCEERLRRLHPHAMSHYDRLRAEGTDALQAMEQAAPFFSRDPNVRTGDPAPERAELHEGTGAEWAARVHGPDRAEWEEARQEQRATQIADELRTNLRSQGRDPQPEELRVVLEITTNLPDHVIAKAVPADPCPRPTRDVERAADDFPFSINEALEMSAKQPFEAPAQRRTSPQTPERNRRRNL</sequence>
<feature type="compositionally biased region" description="Basic and acidic residues" evidence="1">
    <location>
        <begin position="245"/>
        <end position="254"/>
    </location>
</feature>
<dbReference type="Proteomes" id="UP000295431">
    <property type="component" value="Unassembled WGS sequence"/>
</dbReference>